<feature type="region of interest" description="Disordered" evidence="1">
    <location>
        <begin position="73"/>
        <end position="105"/>
    </location>
</feature>
<reference evidence="2" key="2">
    <citation type="submission" date="2025-09" db="UniProtKB">
        <authorList>
            <consortium name="Ensembl"/>
        </authorList>
    </citation>
    <scope>IDENTIFICATION</scope>
</reference>
<evidence type="ECO:0000256" key="1">
    <source>
        <dbReference type="SAM" id="MobiDB-lite"/>
    </source>
</evidence>
<dbReference type="AlphaFoldDB" id="A0A8B9S212"/>
<dbReference type="Ensembl" id="ENSAOWT00000000730.1">
    <property type="protein sequence ID" value="ENSAOWP00000000632.1"/>
    <property type="gene ID" value="ENSAOWG00000000495.1"/>
</dbReference>
<reference evidence="2" key="1">
    <citation type="submission" date="2025-08" db="UniProtKB">
        <authorList>
            <consortium name="Ensembl"/>
        </authorList>
    </citation>
    <scope>IDENTIFICATION</scope>
</reference>
<keyword evidence="3" id="KW-1185">Reference proteome</keyword>
<name>A0A8B9S212_APTOW</name>
<dbReference type="Proteomes" id="UP000694424">
    <property type="component" value="Unplaced"/>
</dbReference>
<evidence type="ECO:0000313" key="3">
    <source>
        <dbReference type="Proteomes" id="UP000694424"/>
    </source>
</evidence>
<accession>A0A8B9S212</accession>
<sequence>MDTAGDSGRSGGAGGGPAVCLAGGSTAIYSSRCFYFPAGFLVTLAQIDGARSRREDGAGQAPMRAHHRGLVGMRGHLPRPLGVVAPSPSARMSLPCGKPSARRGN</sequence>
<protein>
    <submittedName>
        <fullName evidence="2">Uncharacterized protein</fullName>
    </submittedName>
</protein>
<evidence type="ECO:0000313" key="2">
    <source>
        <dbReference type="Ensembl" id="ENSAOWP00000000632.1"/>
    </source>
</evidence>
<proteinExistence type="predicted"/>
<organism evidence="2 3">
    <name type="scientific">Apteryx owenii</name>
    <name type="common">Little spotted kiwi</name>
    <dbReference type="NCBI Taxonomy" id="8824"/>
    <lineage>
        <taxon>Eukaryota</taxon>
        <taxon>Metazoa</taxon>
        <taxon>Chordata</taxon>
        <taxon>Craniata</taxon>
        <taxon>Vertebrata</taxon>
        <taxon>Euteleostomi</taxon>
        <taxon>Archelosauria</taxon>
        <taxon>Archosauria</taxon>
        <taxon>Dinosauria</taxon>
        <taxon>Saurischia</taxon>
        <taxon>Theropoda</taxon>
        <taxon>Coelurosauria</taxon>
        <taxon>Aves</taxon>
        <taxon>Palaeognathae</taxon>
        <taxon>Apterygiformes</taxon>
        <taxon>Apterygidae</taxon>
        <taxon>Apteryx</taxon>
    </lineage>
</organism>